<name>D8RT60_SELML</name>
<dbReference type="Gramene" id="EFJ24625">
    <property type="protein sequence ID" value="EFJ24625"/>
    <property type="gene ID" value="SELMODRAFT_17791"/>
</dbReference>
<dbReference type="EMBL" id="GL377589">
    <property type="protein sequence ID" value="EFJ24625.1"/>
    <property type="molecule type" value="Genomic_DNA"/>
</dbReference>
<dbReference type="HOGENOM" id="CLU_164480_2_1_1"/>
<feature type="non-terminal residue" evidence="2">
    <location>
        <position position="1"/>
    </location>
</feature>
<dbReference type="InterPro" id="IPR001480">
    <property type="entry name" value="Bulb-type_lectin_dom"/>
</dbReference>
<protein>
    <recommendedName>
        <fullName evidence="1">Bulb-type lectin domain-containing protein</fullName>
    </recommendedName>
</protein>
<organism evidence="3">
    <name type="scientific">Selaginella moellendorffii</name>
    <name type="common">Spikemoss</name>
    <dbReference type="NCBI Taxonomy" id="88036"/>
    <lineage>
        <taxon>Eukaryota</taxon>
        <taxon>Viridiplantae</taxon>
        <taxon>Streptophyta</taxon>
        <taxon>Embryophyta</taxon>
        <taxon>Tracheophyta</taxon>
        <taxon>Lycopodiopsida</taxon>
        <taxon>Selaginellales</taxon>
        <taxon>Selaginellaceae</taxon>
        <taxon>Selaginella</taxon>
    </lineage>
</organism>
<gene>
    <name evidence="2" type="ORF">SELMODRAFT_17791</name>
</gene>
<dbReference type="KEGG" id="smo:SELMODRAFT_17791"/>
<feature type="non-terminal residue" evidence="2">
    <location>
        <position position="71"/>
    </location>
</feature>
<accession>D8RT60</accession>
<reference evidence="2 3" key="1">
    <citation type="journal article" date="2011" name="Science">
        <title>The Selaginella genome identifies genetic changes associated with the evolution of vascular plants.</title>
        <authorList>
            <person name="Banks J.A."/>
            <person name="Nishiyama T."/>
            <person name="Hasebe M."/>
            <person name="Bowman J.L."/>
            <person name="Gribskov M."/>
            <person name="dePamphilis C."/>
            <person name="Albert V.A."/>
            <person name="Aono N."/>
            <person name="Aoyama T."/>
            <person name="Ambrose B.A."/>
            <person name="Ashton N.W."/>
            <person name="Axtell M.J."/>
            <person name="Barker E."/>
            <person name="Barker M.S."/>
            <person name="Bennetzen J.L."/>
            <person name="Bonawitz N.D."/>
            <person name="Chapple C."/>
            <person name="Cheng C."/>
            <person name="Correa L.G."/>
            <person name="Dacre M."/>
            <person name="DeBarry J."/>
            <person name="Dreyer I."/>
            <person name="Elias M."/>
            <person name="Engstrom E.M."/>
            <person name="Estelle M."/>
            <person name="Feng L."/>
            <person name="Finet C."/>
            <person name="Floyd S.K."/>
            <person name="Frommer W.B."/>
            <person name="Fujita T."/>
            <person name="Gramzow L."/>
            <person name="Gutensohn M."/>
            <person name="Harholt J."/>
            <person name="Hattori M."/>
            <person name="Heyl A."/>
            <person name="Hirai T."/>
            <person name="Hiwatashi Y."/>
            <person name="Ishikawa M."/>
            <person name="Iwata M."/>
            <person name="Karol K.G."/>
            <person name="Koehler B."/>
            <person name="Kolukisaoglu U."/>
            <person name="Kubo M."/>
            <person name="Kurata T."/>
            <person name="Lalonde S."/>
            <person name="Li K."/>
            <person name="Li Y."/>
            <person name="Litt A."/>
            <person name="Lyons E."/>
            <person name="Manning G."/>
            <person name="Maruyama T."/>
            <person name="Michael T.P."/>
            <person name="Mikami K."/>
            <person name="Miyazaki S."/>
            <person name="Morinaga S."/>
            <person name="Murata T."/>
            <person name="Mueller-Roeber B."/>
            <person name="Nelson D.R."/>
            <person name="Obara M."/>
            <person name="Oguri Y."/>
            <person name="Olmstead R.G."/>
            <person name="Onodera N."/>
            <person name="Petersen B.L."/>
            <person name="Pils B."/>
            <person name="Prigge M."/>
            <person name="Rensing S.A."/>
            <person name="Riano-Pachon D.M."/>
            <person name="Roberts A.W."/>
            <person name="Sato Y."/>
            <person name="Scheller H.V."/>
            <person name="Schulz B."/>
            <person name="Schulz C."/>
            <person name="Shakirov E.V."/>
            <person name="Shibagaki N."/>
            <person name="Shinohara N."/>
            <person name="Shippen D.E."/>
            <person name="Soerensen I."/>
            <person name="Sotooka R."/>
            <person name="Sugimoto N."/>
            <person name="Sugita M."/>
            <person name="Sumikawa N."/>
            <person name="Tanurdzic M."/>
            <person name="Theissen G."/>
            <person name="Ulvskov P."/>
            <person name="Wakazuki S."/>
            <person name="Weng J.K."/>
            <person name="Willats W.W."/>
            <person name="Wipf D."/>
            <person name="Wolf P.G."/>
            <person name="Yang L."/>
            <person name="Zimmer A.D."/>
            <person name="Zhu Q."/>
            <person name="Mitros T."/>
            <person name="Hellsten U."/>
            <person name="Loque D."/>
            <person name="Otillar R."/>
            <person name="Salamov A."/>
            <person name="Schmutz J."/>
            <person name="Shapiro H."/>
            <person name="Lindquist E."/>
            <person name="Lucas S."/>
            <person name="Rokhsar D."/>
            <person name="Grigoriev I.V."/>
        </authorList>
    </citation>
    <scope>NUCLEOTIDE SEQUENCE [LARGE SCALE GENOMIC DNA]</scope>
</reference>
<dbReference type="InParanoid" id="D8RT60"/>
<evidence type="ECO:0000313" key="3">
    <source>
        <dbReference type="Proteomes" id="UP000001514"/>
    </source>
</evidence>
<feature type="domain" description="Bulb-type lectin" evidence="1">
    <location>
        <begin position="1"/>
        <end position="71"/>
    </location>
</feature>
<sequence>SILYAGEKLVSGNGHYEFTLEQDCNMVLSAMKWKVLWSSNTGGKSGCKLTLQMDGHLVLLDSLDEGFWFTN</sequence>
<evidence type="ECO:0000313" key="2">
    <source>
        <dbReference type="EMBL" id="EFJ24625.1"/>
    </source>
</evidence>
<dbReference type="PROSITE" id="PS50927">
    <property type="entry name" value="BULB_LECTIN"/>
    <property type="match status" value="1"/>
</dbReference>
<evidence type="ECO:0000259" key="1">
    <source>
        <dbReference type="PROSITE" id="PS50927"/>
    </source>
</evidence>
<dbReference type="Proteomes" id="UP000001514">
    <property type="component" value="Unassembled WGS sequence"/>
</dbReference>
<keyword evidence="3" id="KW-1185">Reference proteome</keyword>
<dbReference type="AlphaFoldDB" id="D8RT60"/>
<dbReference type="InterPro" id="IPR036426">
    <property type="entry name" value="Bulb-type_lectin_dom_sf"/>
</dbReference>
<dbReference type="SUPFAM" id="SSF51110">
    <property type="entry name" value="alpha-D-mannose-specific plant lectins"/>
    <property type="match status" value="1"/>
</dbReference>
<dbReference type="Gene3D" id="2.90.10.10">
    <property type="entry name" value="Bulb-type lectin domain"/>
    <property type="match status" value="1"/>
</dbReference>
<proteinExistence type="predicted"/>